<name>A0A5B7I8N5_PORTR</name>
<evidence type="ECO:0000313" key="3">
    <source>
        <dbReference type="Proteomes" id="UP000324222"/>
    </source>
</evidence>
<proteinExistence type="predicted"/>
<feature type="region of interest" description="Disordered" evidence="1">
    <location>
        <begin position="1"/>
        <end position="29"/>
    </location>
</feature>
<dbReference type="Proteomes" id="UP000324222">
    <property type="component" value="Unassembled WGS sequence"/>
</dbReference>
<feature type="compositionally biased region" description="Polar residues" evidence="1">
    <location>
        <begin position="18"/>
        <end position="28"/>
    </location>
</feature>
<evidence type="ECO:0000313" key="2">
    <source>
        <dbReference type="EMBL" id="MPC78256.1"/>
    </source>
</evidence>
<dbReference type="AlphaFoldDB" id="A0A5B7I8N5"/>
<feature type="compositionally biased region" description="Polar residues" evidence="1">
    <location>
        <begin position="1"/>
        <end position="11"/>
    </location>
</feature>
<sequence length="62" mass="6766">MRSGWPGQQQGSHRHSHITSFKLSTSQGGERRVAPAAPCCMCSVWAWPGGRGERRGQSDVLT</sequence>
<accession>A0A5B7I8N5</accession>
<keyword evidence="3" id="KW-1185">Reference proteome</keyword>
<dbReference type="EMBL" id="VSRR010047967">
    <property type="protein sequence ID" value="MPC78256.1"/>
    <property type="molecule type" value="Genomic_DNA"/>
</dbReference>
<evidence type="ECO:0000256" key="1">
    <source>
        <dbReference type="SAM" id="MobiDB-lite"/>
    </source>
</evidence>
<comment type="caution">
    <text evidence="2">The sequence shown here is derived from an EMBL/GenBank/DDBJ whole genome shotgun (WGS) entry which is preliminary data.</text>
</comment>
<reference evidence="2 3" key="1">
    <citation type="submission" date="2019-05" db="EMBL/GenBank/DDBJ databases">
        <title>Another draft genome of Portunus trituberculatus and its Hox gene families provides insights of decapod evolution.</title>
        <authorList>
            <person name="Jeong J.-H."/>
            <person name="Song I."/>
            <person name="Kim S."/>
            <person name="Choi T."/>
            <person name="Kim D."/>
            <person name="Ryu S."/>
            <person name="Kim W."/>
        </authorList>
    </citation>
    <scope>NUCLEOTIDE SEQUENCE [LARGE SCALE GENOMIC DNA]</scope>
    <source>
        <tissue evidence="2">Muscle</tissue>
    </source>
</reference>
<protein>
    <submittedName>
        <fullName evidence="2">Uncharacterized protein</fullName>
    </submittedName>
</protein>
<organism evidence="2 3">
    <name type="scientific">Portunus trituberculatus</name>
    <name type="common">Swimming crab</name>
    <name type="synonym">Neptunus trituberculatus</name>
    <dbReference type="NCBI Taxonomy" id="210409"/>
    <lineage>
        <taxon>Eukaryota</taxon>
        <taxon>Metazoa</taxon>
        <taxon>Ecdysozoa</taxon>
        <taxon>Arthropoda</taxon>
        <taxon>Crustacea</taxon>
        <taxon>Multicrustacea</taxon>
        <taxon>Malacostraca</taxon>
        <taxon>Eumalacostraca</taxon>
        <taxon>Eucarida</taxon>
        <taxon>Decapoda</taxon>
        <taxon>Pleocyemata</taxon>
        <taxon>Brachyura</taxon>
        <taxon>Eubrachyura</taxon>
        <taxon>Portunoidea</taxon>
        <taxon>Portunidae</taxon>
        <taxon>Portuninae</taxon>
        <taxon>Portunus</taxon>
    </lineage>
</organism>
<gene>
    <name evidence="2" type="ORF">E2C01_072741</name>
</gene>